<keyword evidence="2" id="KW-1185">Reference proteome</keyword>
<sequence>MPKFLVETGRKSTNNKYNIRKKTIQELQYLLTLKLSQKDYTSAVKILETQAHCTGIKLSYLWKAAYEVIKQYTPHDTNCLRFLQNALKAGIPNSVEIIKEILYYNLKTSNLRNTKAILESYMSNPLYFKEADIYGYSGIIHIAIRESEISNTDSKKKLAQSNNLNLLKTDDTLLSFENIAAFDDFLILTPQDIDFDNQKNDSDNEIELSYRNQSGSYELGIAEKHLKEAIRIDKSGTLYLYYLIQIYVASFEFKKAEILLDDLLLNATNKLVFLKFAAITQYLAANHASKKLKHYQTQFSNKDYSSQYSSDIDIGTQKSTAKTTFYGDDENEDQKSSLKKDMILYNSKFTLVSGYICEYLGYKKRVVQNILFEPV</sequence>
<accession>A0A2T9YZ28</accession>
<proteinExistence type="predicted"/>
<dbReference type="Proteomes" id="UP000245383">
    <property type="component" value="Unassembled WGS sequence"/>
</dbReference>
<name>A0A2T9YZ28_9FUNG</name>
<reference evidence="1 2" key="1">
    <citation type="journal article" date="2018" name="MBio">
        <title>Comparative Genomics Reveals the Core Gene Toolbox for the Fungus-Insect Symbiosis.</title>
        <authorList>
            <person name="Wang Y."/>
            <person name="Stata M."/>
            <person name="Wang W."/>
            <person name="Stajich J.E."/>
            <person name="White M.M."/>
            <person name="Moncalvo J.M."/>
        </authorList>
    </citation>
    <scope>NUCLEOTIDE SEQUENCE [LARGE SCALE GENOMIC DNA]</scope>
    <source>
        <strain evidence="1 2">SWE-8-4</strain>
    </source>
</reference>
<dbReference type="EMBL" id="MBFR01000010">
    <property type="protein sequence ID" value="PVU97556.1"/>
    <property type="molecule type" value="Genomic_DNA"/>
</dbReference>
<comment type="caution">
    <text evidence="1">The sequence shown here is derived from an EMBL/GenBank/DDBJ whole genome shotgun (WGS) entry which is preliminary data.</text>
</comment>
<evidence type="ECO:0000313" key="1">
    <source>
        <dbReference type="EMBL" id="PVU97556.1"/>
    </source>
</evidence>
<protein>
    <submittedName>
        <fullName evidence="1">Uncharacterized protein</fullName>
    </submittedName>
</protein>
<organism evidence="1 2">
    <name type="scientific">Smittium simulii</name>
    <dbReference type="NCBI Taxonomy" id="133385"/>
    <lineage>
        <taxon>Eukaryota</taxon>
        <taxon>Fungi</taxon>
        <taxon>Fungi incertae sedis</taxon>
        <taxon>Zoopagomycota</taxon>
        <taxon>Kickxellomycotina</taxon>
        <taxon>Harpellomycetes</taxon>
        <taxon>Harpellales</taxon>
        <taxon>Legeriomycetaceae</taxon>
        <taxon>Smittium</taxon>
    </lineage>
</organism>
<evidence type="ECO:0000313" key="2">
    <source>
        <dbReference type="Proteomes" id="UP000245383"/>
    </source>
</evidence>
<dbReference type="AlphaFoldDB" id="A0A2T9YZ28"/>
<gene>
    <name evidence="1" type="ORF">BB561_000488</name>
</gene>
<dbReference type="OrthoDB" id="10572223at2759"/>